<reference evidence="3 4" key="1">
    <citation type="submission" date="2013-09" db="EMBL/GenBank/DDBJ databases">
        <authorList>
            <person name="Zeng Z."/>
            <person name="Chen C."/>
        </authorList>
    </citation>
    <scope>NUCLEOTIDE SEQUENCE [LARGE SCALE GENOMIC DNA]</scope>
    <source>
        <strain evidence="3 4">F44-8</strain>
    </source>
</reference>
<keyword evidence="1" id="KW-0732">Signal</keyword>
<evidence type="ECO:0000259" key="2">
    <source>
        <dbReference type="Pfam" id="PF00144"/>
    </source>
</evidence>
<dbReference type="SUPFAM" id="SSF56601">
    <property type="entry name" value="beta-lactamase/transpeptidase-like"/>
    <property type="match status" value="1"/>
</dbReference>
<dbReference type="EMBL" id="JRLV01000010">
    <property type="protein sequence ID" value="KGO80545.1"/>
    <property type="molecule type" value="Genomic_DNA"/>
</dbReference>
<evidence type="ECO:0000256" key="1">
    <source>
        <dbReference type="SAM" id="SignalP"/>
    </source>
</evidence>
<dbReference type="Proteomes" id="UP000030129">
    <property type="component" value="Unassembled WGS sequence"/>
</dbReference>
<comment type="caution">
    <text evidence="3">The sequence shown here is derived from an EMBL/GenBank/DDBJ whole genome shotgun (WGS) entry which is preliminary data.</text>
</comment>
<evidence type="ECO:0000313" key="3">
    <source>
        <dbReference type="EMBL" id="KGO80545.1"/>
    </source>
</evidence>
<dbReference type="Pfam" id="PF00144">
    <property type="entry name" value="Beta-lactamase"/>
    <property type="match status" value="1"/>
</dbReference>
<feature type="domain" description="Beta-lactamase-related" evidence="2">
    <location>
        <begin position="43"/>
        <end position="329"/>
    </location>
</feature>
<feature type="signal peptide" evidence="1">
    <location>
        <begin position="1"/>
        <end position="19"/>
    </location>
</feature>
<gene>
    <name evidence="3" type="ORF">Q763_11060</name>
</gene>
<evidence type="ECO:0000313" key="4">
    <source>
        <dbReference type="Proteomes" id="UP000030129"/>
    </source>
</evidence>
<dbReference type="PANTHER" id="PTHR46825">
    <property type="entry name" value="D-ALANYL-D-ALANINE-CARBOXYPEPTIDASE/ENDOPEPTIDASE AMPH"/>
    <property type="match status" value="1"/>
</dbReference>
<dbReference type="InterPro" id="IPR001466">
    <property type="entry name" value="Beta-lactam-related"/>
</dbReference>
<name>A0A0A2LWL4_9FLAO</name>
<dbReference type="InterPro" id="IPR050491">
    <property type="entry name" value="AmpC-like"/>
</dbReference>
<accession>A0A0A2LWL4</accession>
<organism evidence="3 4">
    <name type="scientific">Flavobacterium beibuense F44-8</name>
    <dbReference type="NCBI Taxonomy" id="1406840"/>
    <lineage>
        <taxon>Bacteria</taxon>
        <taxon>Pseudomonadati</taxon>
        <taxon>Bacteroidota</taxon>
        <taxon>Flavobacteriia</taxon>
        <taxon>Flavobacteriales</taxon>
        <taxon>Flavobacteriaceae</taxon>
        <taxon>Flavobacterium</taxon>
    </lineage>
</organism>
<dbReference type="STRING" id="1406840.Q763_11060"/>
<feature type="chain" id="PRO_5002002484" description="Beta-lactamase-related domain-containing protein" evidence="1">
    <location>
        <begin position="20"/>
        <end position="441"/>
    </location>
</feature>
<dbReference type="RefSeq" id="WP_035134152.1">
    <property type="nucleotide sequence ID" value="NZ_JRLV01000010.1"/>
</dbReference>
<dbReference type="InterPro" id="IPR012338">
    <property type="entry name" value="Beta-lactam/transpept-like"/>
</dbReference>
<proteinExistence type="predicted"/>
<keyword evidence="4" id="KW-1185">Reference proteome</keyword>
<dbReference type="AlphaFoldDB" id="A0A0A2LWL4"/>
<dbReference type="Gene3D" id="3.40.710.10">
    <property type="entry name" value="DD-peptidase/beta-lactamase superfamily"/>
    <property type="match status" value="1"/>
</dbReference>
<dbReference type="PANTHER" id="PTHR46825:SF9">
    <property type="entry name" value="BETA-LACTAMASE-RELATED DOMAIN-CONTAINING PROTEIN"/>
    <property type="match status" value="1"/>
</dbReference>
<dbReference type="eggNOG" id="COG1680">
    <property type="taxonomic scope" value="Bacteria"/>
</dbReference>
<protein>
    <recommendedName>
        <fullName evidence="2">Beta-lactamase-related domain-containing protein</fullName>
    </recommendedName>
</protein>
<sequence length="441" mass="50207">MKKTALFLFFLMASAQGIAQTEPKFEKIDQLLNHFYTNDRFMGSVSIREGNDVVFENAYGYTDAENGIKANTHTKYKIGSITKMFTAAIVLQLIEDKKLTLNTKLSQFYPEIKNADSITIDHLLSHKSGIYNYTNADDFMEYTKNAQTKMEMLKRIAGFDPVFKPGEKAEYSNSNYVLLGYIIEDVTKKTYKANINDRITRPLKLTDTYYYSKTNPKRNEAYSYTFEGDKWVQSDEWDSSVAYAAGALVSTPNDLTKFIKALFDGKIIKKESLETMKTMDMGYGRGMFIFPFNSRNFYGHNGGIESFTSVLGYYPKEQMSISVIQNGSNYDLNEILVGILSCYYKIPYPLPNLTIAEVAPEVLKGYEGNYNSSEIPLEITVKYTENGLTAQATGQSAFPLTPTSDTQFIFNQANIEITFKDNNSFILKQGQMQFNYTRKEQ</sequence>